<evidence type="ECO:0000313" key="3">
    <source>
        <dbReference type="EMBL" id="MBF1384175.1"/>
    </source>
</evidence>
<dbReference type="EMBL" id="JABZSJ010000019">
    <property type="protein sequence ID" value="MBF1384175.1"/>
    <property type="molecule type" value="Genomic_DNA"/>
</dbReference>
<evidence type="ECO:0000313" key="4">
    <source>
        <dbReference type="Proteomes" id="UP000771736"/>
    </source>
</evidence>
<dbReference type="Pfam" id="PF05036">
    <property type="entry name" value="SPOR"/>
    <property type="match status" value="1"/>
</dbReference>
<sequence length="327" mass="37014">MQKIDRHIEILLLENDCIIVPGLGGFVAYYSEAKFIKTDNIYLPPYRTVGFNPVLIMNDSLLVQSYIEAYDLSYPEAMREIESEVNNIYKILEDFGTFELKGLGTLKRDGNDKISFEPYEGGLLTPKYYGFSCFDLNYLASSANIETDNSHIQEEKDKKPQVIYLDINNQGEKRLSISLRAVKDFAAAAVLLSIVFIVGFTAQKRNNHQGQEVKSGVFYNIFDSDNSKKNEPKSSEAQTSAKNKVHIISSAPYWSLVLASHVNESNAKSFIKKLHKNGFHDAFIYTKAGSIKVVYGKYKTAQIAADKLNNLRGNDNFEQAWILEIRK</sequence>
<dbReference type="InterPro" id="IPR040495">
    <property type="entry name" value="HU-CCDC81_bac_1"/>
</dbReference>
<dbReference type="Pfam" id="PF18174">
    <property type="entry name" value="HU-CCDC81_bac_1"/>
    <property type="match status" value="1"/>
</dbReference>
<dbReference type="AlphaFoldDB" id="A0A930MZ17"/>
<name>A0A930MZ17_9BACT</name>
<gene>
    <name evidence="3" type="ORF">HXN26_04875</name>
</gene>
<dbReference type="PROSITE" id="PS51724">
    <property type="entry name" value="SPOR"/>
    <property type="match status" value="1"/>
</dbReference>
<dbReference type="InterPro" id="IPR041268">
    <property type="entry name" value="HU-CCDC81_bac_2"/>
</dbReference>
<organism evidence="3 4">
    <name type="scientific">Prevotella aurantiaca</name>
    <dbReference type="NCBI Taxonomy" id="596085"/>
    <lineage>
        <taxon>Bacteria</taxon>
        <taxon>Pseudomonadati</taxon>
        <taxon>Bacteroidota</taxon>
        <taxon>Bacteroidia</taxon>
        <taxon>Bacteroidales</taxon>
        <taxon>Prevotellaceae</taxon>
        <taxon>Prevotella</taxon>
    </lineage>
</organism>
<comment type="caution">
    <text evidence="3">The sequence shown here is derived from an EMBL/GenBank/DDBJ whole genome shotgun (WGS) entry which is preliminary data.</text>
</comment>
<dbReference type="InterPro" id="IPR007730">
    <property type="entry name" value="SPOR-like_dom"/>
</dbReference>
<evidence type="ECO:0000256" key="1">
    <source>
        <dbReference type="SAM" id="Phobius"/>
    </source>
</evidence>
<dbReference type="Pfam" id="PF18175">
    <property type="entry name" value="HU-CCDC81_bac_2"/>
    <property type="match status" value="1"/>
</dbReference>
<reference evidence="3" key="1">
    <citation type="submission" date="2020-04" db="EMBL/GenBank/DDBJ databases">
        <title>Deep metagenomics examines the oral microbiome during advanced dental caries in children, revealing novel taxa and co-occurrences with host molecules.</title>
        <authorList>
            <person name="Baker J.L."/>
            <person name="Morton J.T."/>
            <person name="Dinis M."/>
            <person name="Alvarez R."/>
            <person name="Tran N.C."/>
            <person name="Knight R."/>
            <person name="Edlund A."/>
        </authorList>
    </citation>
    <scope>NUCLEOTIDE SEQUENCE</scope>
    <source>
        <strain evidence="3">JCVI_44_bin.5</strain>
    </source>
</reference>
<dbReference type="Gene3D" id="3.30.70.1070">
    <property type="entry name" value="Sporulation related repeat"/>
    <property type="match status" value="1"/>
</dbReference>
<dbReference type="RefSeq" id="WP_273159214.1">
    <property type="nucleotide sequence ID" value="NZ_CAUOTG010000048.1"/>
</dbReference>
<keyword evidence="1" id="KW-0812">Transmembrane</keyword>
<dbReference type="SUPFAM" id="SSF110997">
    <property type="entry name" value="Sporulation related repeat"/>
    <property type="match status" value="1"/>
</dbReference>
<dbReference type="Proteomes" id="UP000771736">
    <property type="component" value="Unassembled WGS sequence"/>
</dbReference>
<accession>A0A930MZ17</accession>
<protein>
    <submittedName>
        <fullName evidence="3">HU-CCDC81 and SPOR domain-containing protein</fullName>
    </submittedName>
</protein>
<feature type="transmembrane region" description="Helical" evidence="1">
    <location>
        <begin position="185"/>
        <end position="202"/>
    </location>
</feature>
<proteinExistence type="predicted"/>
<dbReference type="InterPro" id="IPR036680">
    <property type="entry name" value="SPOR-like_sf"/>
</dbReference>
<keyword evidence="1" id="KW-1133">Transmembrane helix</keyword>
<keyword evidence="1" id="KW-0472">Membrane</keyword>
<evidence type="ECO:0000259" key="2">
    <source>
        <dbReference type="PROSITE" id="PS51724"/>
    </source>
</evidence>
<dbReference type="GO" id="GO:0042834">
    <property type="term" value="F:peptidoglycan binding"/>
    <property type="evidence" value="ECO:0007669"/>
    <property type="project" value="InterPro"/>
</dbReference>
<feature type="domain" description="SPOR" evidence="2">
    <location>
        <begin position="248"/>
        <end position="324"/>
    </location>
</feature>